<name>A0A177ZMK7_9BACI</name>
<accession>A0A177ZMK7</accession>
<evidence type="ECO:0000256" key="4">
    <source>
        <dbReference type="ARBA" id="ARBA00022989"/>
    </source>
</evidence>
<keyword evidence="7" id="KW-0132">Cell division</keyword>
<dbReference type="CDD" id="cd13124">
    <property type="entry name" value="MATE_SpoVB_like"/>
    <property type="match status" value="1"/>
</dbReference>
<evidence type="ECO:0000313" key="7">
    <source>
        <dbReference type="EMBL" id="OAK68108.1"/>
    </source>
</evidence>
<dbReference type="InterPro" id="IPR024923">
    <property type="entry name" value="PG_synth_SpoVB"/>
</dbReference>
<dbReference type="PIRSF" id="PIRSF038958">
    <property type="entry name" value="PG_synth_SpoVB"/>
    <property type="match status" value="1"/>
</dbReference>
<dbReference type="AlphaFoldDB" id="A0A177ZMK7"/>
<dbReference type="PANTHER" id="PTHR30250">
    <property type="entry name" value="PST FAMILY PREDICTED COLANIC ACID TRANSPORTER"/>
    <property type="match status" value="1"/>
</dbReference>
<proteinExistence type="predicted"/>
<sequence>MSSKLIRGTFILTLGTILSKVLGLLYVIPFKAIIGGESAYAIYNYGYTPYTIFISIATAGVPLAVSKYVAKYNALGEYEVGHRLFRSGLFVMTLTGIASFLIMYGLATPIAEIVLKGAETEYTIADVASVIRAVSFALIVIPAMSLIRGFFQGNQSMGPSAVSTVIEQLARIIFLLAGSYIVIYMLKGSVVTAIGVATFAAFIGGIASLIVLLWYWRKRKPKLDEQRLQSKGELNVSLGNMYKEIIVYAFPFVMVGIANPLYTFIDQLTFNSAMAAGSQAVNYLDAYGTLSLNHKLVIIPVSLATAFAMTLVPLITESFVNDDRKILFRQLDQTIQVLLFITLPAALGLMILAEPFYTVFYGYSDLGTEVLRTYAPVAILFALYSVTAAILQGINEQRFTILSLLTGILIKLSLNIPLIKAFGTDGAIYATALGYFVSIVINLIVIKIFAKYPLRLVYRRVLLIVIFNIAMLVPVYFIYLGLHSIMNPESRLQGLLLIFICAAIGAGIYGYLSLKSGLADRLFGERLTRVKKKLGMS</sequence>
<keyword evidence="7" id="KW-0131">Cell cycle</keyword>
<evidence type="ECO:0000313" key="8">
    <source>
        <dbReference type="Proteomes" id="UP000077881"/>
    </source>
</evidence>
<feature type="transmembrane region" description="Helical" evidence="6">
    <location>
        <begin position="192"/>
        <end position="216"/>
    </location>
</feature>
<reference evidence="7 8" key="1">
    <citation type="submission" date="2015-05" db="EMBL/GenBank/DDBJ databases">
        <title>Comparison of genome.</title>
        <authorList>
            <person name="Zheng Z."/>
            <person name="Sun M."/>
        </authorList>
    </citation>
    <scope>NUCLEOTIDE SEQUENCE [LARGE SCALE GENOMIC DNA]</scope>
    <source>
        <strain evidence="7 8">G25-74</strain>
    </source>
</reference>
<dbReference type="GO" id="GO:0005886">
    <property type="term" value="C:plasma membrane"/>
    <property type="evidence" value="ECO:0007669"/>
    <property type="project" value="UniProtKB-SubCell"/>
</dbReference>
<feature type="transmembrane region" description="Helical" evidence="6">
    <location>
        <begin position="47"/>
        <end position="66"/>
    </location>
</feature>
<keyword evidence="8" id="KW-1185">Reference proteome</keyword>
<dbReference type="InterPro" id="IPR002797">
    <property type="entry name" value="Polysacc_synth"/>
</dbReference>
<feature type="transmembrane region" description="Helical" evidence="6">
    <location>
        <begin position="87"/>
        <end position="107"/>
    </location>
</feature>
<dbReference type="EMBL" id="LDJR01000057">
    <property type="protein sequence ID" value="OAK68108.1"/>
    <property type="molecule type" value="Genomic_DNA"/>
</dbReference>
<feature type="transmembrane region" description="Helical" evidence="6">
    <location>
        <begin position="245"/>
        <end position="265"/>
    </location>
</feature>
<feature type="transmembrane region" description="Helical" evidence="6">
    <location>
        <begin position="373"/>
        <end position="394"/>
    </location>
</feature>
<feature type="transmembrane region" description="Helical" evidence="6">
    <location>
        <begin position="461"/>
        <end position="482"/>
    </location>
</feature>
<feature type="transmembrane region" description="Helical" evidence="6">
    <location>
        <begin position="428"/>
        <end position="449"/>
    </location>
</feature>
<dbReference type="GO" id="GO:0051301">
    <property type="term" value="P:cell division"/>
    <property type="evidence" value="ECO:0007669"/>
    <property type="project" value="UniProtKB-KW"/>
</dbReference>
<gene>
    <name evidence="7" type="ORF">ABB05_16210</name>
</gene>
<dbReference type="PANTHER" id="PTHR30250:SF21">
    <property type="entry name" value="LIPID II FLIPPASE MURJ"/>
    <property type="match status" value="1"/>
</dbReference>
<evidence type="ECO:0000256" key="3">
    <source>
        <dbReference type="ARBA" id="ARBA00022692"/>
    </source>
</evidence>
<dbReference type="RefSeq" id="WP_064468532.1">
    <property type="nucleotide sequence ID" value="NZ_JAGGKH010000009.1"/>
</dbReference>
<dbReference type="InterPro" id="IPR050833">
    <property type="entry name" value="Poly_Biosynth_Transport"/>
</dbReference>
<evidence type="ECO:0000256" key="1">
    <source>
        <dbReference type="ARBA" id="ARBA00004651"/>
    </source>
</evidence>
<feature type="transmembrane region" description="Helical" evidence="6">
    <location>
        <begin position="494"/>
        <end position="512"/>
    </location>
</feature>
<dbReference type="PATRIC" id="fig|217031.6.peg.3504"/>
<feature type="transmembrane region" description="Helical" evidence="6">
    <location>
        <begin position="401"/>
        <end position="422"/>
    </location>
</feature>
<keyword evidence="2" id="KW-1003">Cell membrane</keyword>
<comment type="subcellular location">
    <subcellularLocation>
        <location evidence="1">Cell membrane</location>
        <topology evidence="1">Multi-pass membrane protein</topology>
    </subcellularLocation>
</comment>
<dbReference type="STRING" id="217031.ABB05_16210"/>
<dbReference type="OrthoDB" id="9775950at2"/>
<organism evidence="7 8">
    <name type="scientific">Lederbergia galactosidilytica</name>
    <dbReference type="NCBI Taxonomy" id="217031"/>
    <lineage>
        <taxon>Bacteria</taxon>
        <taxon>Bacillati</taxon>
        <taxon>Bacillota</taxon>
        <taxon>Bacilli</taxon>
        <taxon>Bacillales</taxon>
        <taxon>Bacillaceae</taxon>
        <taxon>Lederbergia</taxon>
    </lineage>
</organism>
<protein>
    <submittedName>
        <fullName evidence="7">Cell division protein</fullName>
    </submittedName>
</protein>
<feature type="transmembrane region" description="Helical" evidence="6">
    <location>
        <begin position="337"/>
        <end position="361"/>
    </location>
</feature>
<keyword evidence="5 6" id="KW-0472">Membrane</keyword>
<dbReference type="Pfam" id="PF01943">
    <property type="entry name" value="Polysacc_synt"/>
    <property type="match status" value="1"/>
</dbReference>
<keyword evidence="4 6" id="KW-1133">Transmembrane helix</keyword>
<evidence type="ECO:0000256" key="6">
    <source>
        <dbReference type="SAM" id="Phobius"/>
    </source>
</evidence>
<evidence type="ECO:0000256" key="5">
    <source>
        <dbReference type="ARBA" id="ARBA00023136"/>
    </source>
</evidence>
<comment type="caution">
    <text evidence="7">The sequence shown here is derived from an EMBL/GenBank/DDBJ whole genome shotgun (WGS) entry which is preliminary data.</text>
</comment>
<evidence type="ECO:0000256" key="2">
    <source>
        <dbReference type="ARBA" id="ARBA00022475"/>
    </source>
</evidence>
<feature type="transmembrane region" description="Helical" evidence="6">
    <location>
        <begin position="127"/>
        <end position="147"/>
    </location>
</feature>
<dbReference type="Proteomes" id="UP000077881">
    <property type="component" value="Unassembled WGS sequence"/>
</dbReference>
<feature type="transmembrane region" description="Helical" evidence="6">
    <location>
        <begin position="297"/>
        <end position="316"/>
    </location>
</feature>
<keyword evidence="3 6" id="KW-0812">Transmembrane</keyword>
<feature type="transmembrane region" description="Helical" evidence="6">
    <location>
        <begin position="168"/>
        <end position="186"/>
    </location>
</feature>